<evidence type="ECO:0000313" key="3">
    <source>
        <dbReference type="EMBL" id="GFQ03189.1"/>
    </source>
</evidence>
<evidence type="ECO:0000256" key="2">
    <source>
        <dbReference type="SAM" id="MobiDB-lite"/>
    </source>
</evidence>
<keyword evidence="4" id="KW-1185">Reference proteome</keyword>
<evidence type="ECO:0000256" key="1">
    <source>
        <dbReference type="ARBA" id="ARBA00009740"/>
    </source>
</evidence>
<dbReference type="OrthoDB" id="1901244at2759"/>
<comment type="similarity">
    <text evidence="1">Belongs to the OBAP family.</text>
</comment>
<dbReference type="AlphaFoldDB" id="A0A830D056"/>
<dbReference type="Proteomes" id="UP000653305">
    <property type="component" value="Unassembled WGS sequence"/>
</dbReference>
<dbReference type="Pfam" id="PF06884">
    <property type="entry name" value="DUF1264"/>
    <property type="match status" value="1"/>
</dbReference>
<dbReference type="InterPro" id="IPR010686">
    <property type="entry name" value="OBAP-like"/>
</dbReference>
<dbReference type="PANTHER" id="PTHR31360:SF13">
    <property type="entry name" value="DUF1264 DOMAIN-CONTAINING PROTEIN"/>
    <property type="match status" value="1"/>
</dbReference>
<comment type="caution">
    <text evidence="3">The sequence shown here is derived from an EMBL/GenBank/DDBJ whole genome shotgun (WGS) entry which is preliminary data.</text>
</comment>
<feature type="region of interest" description="Disordered" evidence="2">
    <location>
        <begin position="1"/>
        <end position="27"/>
    </location>
</feature>
<evidence type="ECO:0000313" key="4">
    <source>
        <dbReference type="Proteomes" id="UP000653305"/>
    </source>
</evidence>
<reference evidence="3" key="1">
    <citation type="submission" date="2020-07" db="EMBL/GenBank/DDBJ databases">
        <title>Ethylene signaling mediates host invasion by parasitic plants.</title>
        <authorList>
            <person name="Yoshida S."/>
        </authorList>
    </citation>
    <scope>NUCLEOTIDE SEQUENCE</scope>
    <source>
        <strain evidence="3">Okayama</strain>
    </source>
</reference>
<evidence type="ECO:0008006" key="5">
    <source>
        <dbReference type="Google" id="ProtNLM"/>
    </source>
</evidence>
<name>A0A830D056_9LAMI</name>
<gene>
    <name evidence="3" type="ORF">PHJA_002462700</name>
</gene>
<dbReference type="PANTHER" id="PTHR31360">
    <property type="match status" value="1"/>
</dbReference>
<accession>A0A830D056</accession>
<dbReference type="EMBL" id="BMAC01000807">
    <property type="protein sequence ID" value="GFQ03189.1"/>
    <property type="molecule type" value="Genomic_DNA"/>
</dbReference>
<proteinExistence type="inferred from homology"/>
<organism evidence="3 4">
    <name type="scientific">Phtheirospermum japonicum</name>
    <dbReference type="NCBI Taxonomy" id="374723"/>
    <lineage>
        <taxon>Eukaryota</taxon>
        <taxon>Viridiplantae</taxon>
        <taxon>Streptophyta</taxon>
        <taxon>Embryophyta</taxon>
        <taxon>Tracheophyta</taxon>
        <taxon>Spermatophyta</taxon>
        <taxon>Magnoliopsida</taxon>
        <taxon>eudicotyledons</taxon>
        <taxon>Gunneridae</taxon>
        <taxon>Pentapetalae</taxon>
        <taxon>asterids</taxon>
        <taxon>lamiids</taxon>
        <taxon>Lamiales</taxon>
        <taxon>Orobanchaceae</taxon>
        <taxon>Orobanchaceae incertae sedis</taxon>
        <taxon>Phtheirospermum</taxon>
    </lineage>
</organism>
<protein>
    <recommendedName>
        <fullName evidence="5">Oil body-associated protein 2A</fullName>
    </recommendedName>
</protein>
<sequence length="247" mass="27887">MASSDKPPGPMPPGDGSVPPGKPMTVGQHILDKGAQMLQSLKPIKNMSQHVCTFAVYSHDMTRQIETHHYVTRVNQDFLQCAVYDSDDNTGRLIGVEYIVSDRIFDTLPPEEQMLWHSHGYEITSGLWVNPQVPEMIQRPELQDLARTYGKFWCTWQVDRGDRVPLGAPALMVSPQGVNLGMVKPELIQKRDEKYEISSDELTRKRIDIAVPETTVNPNYADYWMKAGKGFAIDVHQTEMMSTAPFP</sequence>